<feature type="transmembrane region" description="Helical" evidence="8">
    <location>
        <begin position="43"/>
        <end position="63"/>
    </location>
</feature>
<evidence type="ECO:0000313" key="11">
    <source>
        <dbReference type="Proteomes" id="UP000242367"/>
    </source>
</evidence>
<sequence>MGTQRPVAKTLPDGAQRLAPTISGSGAPEIGPRPRPRTRRSPLPFLLALSDAGLAFAAARAMLGGRAANLAAAAGGALVLLNLAAGLYRVRRLPVPSDARPLAVRAAAVVAALGVLAPAVGPARPAVWFPAAALFVLAPGSVRLAARHAVRAGRRGPFRPPLTLIVGTGVLSDYLVWSLRRRPEIGLLPLGRLAAGPPDTAGGAPDLRRVIAAHRVETAVVVLDEIEPEDVEPTVRACAEAGCETLVVPLSGGAHGLPPGPSGRVRYLAGVPCVPLTRRPYGPVARCGKRLFDLAGALALLAVLWPVLLACAAAVRRESGPGVLFRQSRLGLAGRPFVLLKFRTLRPADDTEADTRWSVHGDARIGPVGAFLRRTSLDELPQLWNVVRGDMSLVGPRPERPHFVRRFAETCPGYVLRHRVPVGMTGWAQVHGLRGDTSIEMRARFDNHYIDHWSFAMDLRILLLTFNAMILRRSA</sequence>
<evidence type="ECO:0000256" key="7">
    <source>
        <dbReference type="SAM" id="MobiDB-lite"/>
    </source>
</evidence>
<feature type="transmembrane region" description="Helical" evidence="8">
    <location>
        <begin position="69"/>
        <end position="90"/>
    </location>
</feature>
<feature type="domain" description="Bacterial sugar transferase" evidence="9">
    <location>
        <begin position="289"/>
        <end position="470"/>
    </location>
</feature>
<comment type="caution">
    <text evidence="10">The sequence shown here is derived from an EMBL/GenBank/DDBJ whole genome shotgun (WGS) entry which is preliminary data.</text>
</comment>
<feature type="transmembrane region" description="Helical" evidence="8">
    <location>
        <begin position="294"/>
        <end position="315"/>
    </location>
</feature>
<keyword evidence="11" id="KW-1185">Reference proteome</keyword>
<dbReference type="GO" id="GO:0016020">
    <property type="term" value="C:membrane"/>
    <property type="evidence" value="ECO:0007669"/>
    <property type="project" value="UniProtKB-SubCell"/>
</dbReference>
<comment type="subcellular location">
    <subcellularLocation>
        <location evidence="1">Membrane</location>
        <topology evidence="1">Multi-pass membrane protein</topology>
    </subcellularLocation>
</comment>
<keyword evidence="3 10" id="KW-0808">Transferase</keyword>
<keyword evidence="4 8" id="KW-0812">Transmembrane</keyword>
<keyword evidence="5 8" id="KW-1133">Transmembrane helix</keyword>
<feature type="transmembrane region" description="Helical" evidence="8">
    <location>
        <begin position="127"/>
        <end position="146"/>
    </location>
</feature>
<evidence type="ECO:0000256" key="6">
    <source>
        <dbReference type="ARBA" id="ARBA00023136"/>
    </source>
</evidence>
<evidence type="ECO:0000313" key="10">
    <source>
        <dbReference type="EMBL" id="POM26132.1"/>
    </source>
</evidence>
<evidence type="ECO:0000256" key="4">
    <source>
        <dbReference type="ARBA" id="ARBA00022692"/>
    </source>
</evidence>
<keyword evidence="6 8" id="KW-0472">Membrane</keyword>
<evidence type="ECO:0000256" key="3">
    <source>
        <dbReference type="ARBA" id="ARBA00022679"/>
    </source>
</evidence>
<gene>
    <name evidence="10" type="primary">wcaJ</name>
    <name evidence="10" type="ORF">BTM25_05200</name>
</gene>
<dbReference type="GO" id="GO:0089702">
    <property type="term" value="F:undecaprenyl-phosphate glucose phosphotransferase activity"/>
    <property type="evidence" value="ECO:0007669"/>
    <property type="project" value="UniProtKB-EC"/>
</dbReference>
<dbReference type="RefSeq" id="WP_235828107.1">
    <property type="nucleotide sequence ID" value="NZ_MTBP01000001.1"/>
</dbReference>
<dbReference type="InterPro" id="IPR003362">
    <property type="entry name" value="Bact_transf"/>
</dbReference>
<proteinExistence type="inferred from homology"/>
<feature type="region of interest" description="Disordered" evidence="7">
    <location>
        <begin position="1"/>
        <end position="38"/>
    </location>
</feature>
<dbReference type="InterPro" id="IPR017475">
    <property type="entry name" value="EPS_sugar_tfrase"/>
</dbReference>
<dbReference type="EC" id="2.7.8.31" evidence="10"/>
<dbReference type="PANTHER" id="PTHR30576:SF0">
    <property type="entry name" value="UNDECAPRENYL-PHOSPHATE N-ACETYLGALACTOSAMINYL 1-PHOSPHATE TRANSFERASE-RELATED"/>
    <property type="match status" value="1"/>
</dbReference>
<evidence type="ECO:0000259" key="9">
    <source>
        <dbReference type="Pfam" id="PF02397"/>
    </source>
</evidence>
<evidence type="ECO:0000256" key="5">
    <source>
        <dbReference type="ARBA" id="ARBA00022989"/>
    </source>
</evidence>
<evidence type="ECO:0000256" key="8">
    <source>
        <dbReference type="SAM" id="Phobius"/>
    </source>
</evidence>
<dbReference type="Proteomes" id="UP000242367">
    <property type="component" value="Unassembled WGS sequence"/>
</dbReference>
<protein>
    <submittedName>
        <fullName evidence="10">UDP-glucose:undecaprenyl-phosphate glucose-1-phosphate transferase</fullName>
        <ecNumber evidence="10">2.7.8.31</ecNumber>
    </submittedName>
</protein>
<evidence type="ECO:0000256" key="2">
    <source>
        <dbReference type="ARBA" id="ARBA00006464"/>
    </source>
</evidence>
<dbReference type="EMBL" id="MTBP01000001">
    <property type="protein sequence ID" value="POM26132.1"/>
    <property type="molecule type" value="Genomic_DNA"/>
</dbReference>
<dbReference type="AlphaFoldDB" id="A0A2P4UM57"/>
<feature type="transmembrane region" description="Helical" evidence="8">
    <location>
        <begin position="102"/>
        <end position="121"/>
    </location>
</feature>
<comment type="similarity">
    <text evidence="2">Belongs to the bacterial sugar transferase family.</text>
</comment>
<dbReference type="Pfam" id="PF02397">
    <property type="entry name" value="Bac_transf"/>
    <property type="match status" value="1"/>
</dbReference>
<reference evidence="10 11" key="1">
    <citation type="journal article" date="2017" name="Chemistry">
        <title>Isolation, Biosynthesis and Chemical Modifications of Rubterolones A-F: Rare Tropolone Alkaloids from Actinomadura sp. 5-2.</title>
        <authorList>
            <person name="Guo H."/>
            <person name="Benndorf R."/>
            <person name="Leichnitz D."/>
            <person name="Klassen J.L."/>
            <person name="Vollmers J."/>
            <person name="Gorls H."/>
            <person name="Steinacker M."/>
            <person name="Weigel C."/>
            <person name="Dahse H.M."/>
            <person name="Kaster A.K."/>
            <person name="de Beer Z.W."/>
            <person name="Poulsen M."/>
            <person name="Beemelmanns C."/>
        </authorList>
    </citation>
    <scope>NUCLEOTIDE SEQUENCE [LARGE SCALE GENOMIC DNA]</scope>
    <source>
        <strain evidence="10 11">5-2</strain>
    </source>
</reference>
<name>A0A2P4UM57_9ACTN</name>
<dbReference type="PANTHER" id="PTHR30576">
    <property type="entry name" value="COLANIC BIOSYNTHESIS UDP-GLUCOSE LIPID CARRIER TRANSFERASE"/>
    <property type="match status" value="1"/>
</dbReference>
<evidence type="ECO:0000256" key="1">
    <source>
        <dbReference type="ARBA" id="ARBA00004141"/>
    </source>
</evidence>
<accession>A0A2P4UM57</accession>
<dbReference type="NCBIfam" id="TIGR03025">
    <property type="entry name" value="EPS_sugtrans"/>
    <property type="match status" value="1"/>
</dbReference>
<organism evidence="10 11">
    <name type="scientific">Actinomadura rubteroloni</name>
    <dbReference type="NCBI Taxonomy" id="1926885"/>
    <lineage>
        <taxon>Bacteria</taxon>
        <taxon>Bacillati</taxon>
        <taxon>Actinomycetota</taxon>
        <taxon>Actinomycetes</taxon>
        <taxon>Streptosporangiales</taxon>
        <taxon>Thermomonosporaceae</taxon>
        <taxon>Actinomadura</taxon>
    </lineage>
</organism>